<name>A0A0E9UMY9_ANGAN</name>
<sequence>MSSCSTTTLRAVSAYAQMR</sequence>
<dbReference type="AlphaFoldDB" id="A0A0E9UMY9"/>
<reference evidence="1" key="1">
    <citation type="submission" date="2014-11" db="EMBL/GenBank/DDBJ databases">
        <authorList>
            <person name="Amaro Gonzalez C."/>
        </authorList>
    </citation>
    <scope>NUCLEOTIDE SEQUENCE</scope>
</reference>
<evidence type="ECO:0000313" key="1">
    <source>
        <dbReference type="EMBL" id="JAH67167.1"/>
    </source>
</evidence>
<protein>
    <submittedName>
        <fullName evidence="1">Uncharacterized protein</fullName>
    </submittedName>
</protein>
<reference evidence="1" key="2">
    <citation type="journal article" date="2015" name="Fish Shellfish Immunol.">
        <title>Early steps in the European eel (Anguilla anguilla)-Vibrio vulnificus interaction in the gills: Role of the RtxA13 toxin.</title>
        <authorList>
            <person name="Callol A."/>
            <person name="Pajuelo D."/>
            <person name="Ebbesson L."/>
            <person name="Teles M."/>
            <person name="MacKenzie S."/>
            <person name="Amaro C."/>
        </authorList>
    </citation>
    <scope>NUCLEOTIDE SEQUENCE</scope>
</reference>
<dbReference type="EMBL" id="GBXM01041410">
    <property type="protein sequence ID" value="JAH67167.1"/>
    <property type="molecule type" value="Transcribed_RNA"/>
</dbReference>
<organism evidence="1">
    <name type="scientific">Anguilla anguilla</name>
    <name type="common">European freshwater eel</name>
    <name type="synonym">Muraena anguilla</name>
    <dbReference type="NCBI Taxonomy" id="7936"/>
    <lineage>
        <taxon>Eukaryota</taxon>
        <taxon>Metazoa</taxon>
        <taxon>Chordata</taxon>
        <taxon>Craniata</taxon>
        <taxon>Vertebrata</taxon>
        <taxon>Euteleostomi</taxon>
        <taxon>Actinopterygii</taxon>
        <taxon>Neopterygii</taxon>
        <taxon>Teleostei</taxon>
        <taxon>Anguilliformes</taxon>
        <taxon>Anguillidae</taxon>
        <taxon>Anguilla</taxon>
    </lineage>
</organism>
<proteinExistence type="predicted"/>
<accession>A0A0E9UMY9</accession>